<feature type="domain" description="FecR protein" evidence="3">
    <location>
        <begin position="141"/>
        <end position="224"/>
    </location>
</feature>
<dbReference type="Proteomes" id="UP001158067">
    <property type="component" value="Unassembled WGS sequence"/>
</dbReference>
<dbReference type="Pfam" id="PF04773">
    <property type="entry name" value="FecR"/>
    <property type="match status" value="1"/>
</dbReference>
<keyword evidence="2" id="KW-0812">Transmembrane</keyword>
<name>A0ABY1QFD0_9BACT</name>
<evidence type="ECO:0000256" key="2">
    <source>
        <dbReference type="SAM" id="Phobius"/>
    </source>
</evidence>
<gene>
    <name evidence="4" type="ORF">SAMN06265222_11284</name>
</gene>
<protein>
    <submittedName>
        <fullName evidence="4">FecR family protein</fullName>
    </submittedName>
</protein>
<feature type="region of interest" description="Disordered" evidence="1">
    <location>
        <begin position="440"/>
        <end position="472"/>
    </location>
</feature>
<dbReference type="InterPro" id="IPR006860">
    <property type="entry name" value="FecR"/>
</dbReference>
<proteinExistence type="predicted"/>
<evidence type="ECO:0000313" key="5">
    <source>
        <dbReference type="Proteomes" id="UP001158067"/>
    </source>
</evidence>
<keyword evidence="2" id="KW-0472">Membrane</keyword>
<dbReference type="Gene3D" id="2.60.120.1440">
    <property type="match status" value="1"/>
</dbReference>
<dbReference type="PANTHER" id="PTHR30273:SF2">
    <property type="entry name" value="PROTEIN FECR"/>
    <property type="match status" value="1"/>
</dbReference>
<reference evidence="4 5" key="1">
    <citation type="submission" date="2017-05" db="EMBL/GenBank/DDBJ databases">
        <authorList>
            <person name="Varghese N."/>
            <person name="Submissions S."/>
        </authorList>
    </citation>
    <scope>NUCLEOTIDE SEQUENCE [LARGE SCALE GENOMIC DNA]</scope>
    <source>
        <strain evidence="4 5">DSM 25457</strain>
    </source>
</reference>
<keyword evidence="5" id="KW-1185">Reference proteome</keyword>
<dbReference type="InterPro" id="IPR012373">
    <property type="entry name" value="Ferrdict_sens_TM"/>
</dbReference>
<dbReference type="PANTHER" id="PTHR30273">
    <property type="entry name" value="PERIPLASMIC SIGNAL SENSOR AND SIGMA FACTOR ACTIVATOR FECR-RELATED"/>
    <property type="match status" value="1"/>
</dbReference>
<evidence type="ECO:0000259" key="3">
    <source>
        <dbReference type="Pfam" id="PF04773"/>
    </source>
</evidence>
<comment type="caution">
    <text evidence="4">The sequence shown here is derived from an EMBL/GenBank/DDBJ whole genome shotgun (WGS) entry which is preliminary data.</text>
</comment>
<dbReference type="EMBL" id="FXUG01000012">
    <property type="protein sequence ID" value="SMP69678.1"/>
    <property type="molecule type" value="Genomic_DNA"/>
</dbReference>
<sequence length="472" mass="51576">MSDEEFERLTTLYLEGVLDDNELELLGQELDRSPVRVRQFNDVRVLTGLIHEHGQNSSELEFPIAEPRSVASRGWMKSKWLFLAAQGCLAASILLAISFLPSLFSPSPVATLISGENASWESSLPTATGSDLVPGLLDLKTGIATIQFRSGVEVTLQGPASLELMTPMRGRMLAGKARIDVPDSGIGFVMETPNGYAVDHGTEFSVSVDPSANRSKFKVIEGEISVYVASTGENARLTGVGKAVTVESDLLVKGKSVEAELGPDPGPKVLIVGTGGREGSAIRNDRREYLQPKYLTVNRLFNRAWDRRSFFAFDLSDVDLDKAESVSLRLNLVPFPYGFFSSLPELNQYAVYGLTNQAKADWQNDSSWEDSPSPDDGVFVGMFEVPRSQQQGSFAICNDKLLQFLVEHGETEATFVVVRENLPIKPNDVPCHAFAGLPHPEANGPQLELSLREGEPRASENASKMLDTPLID</sequence>
<evidence type="ECO:0000313" key="4">
    <source>
        <dbReference type="EMBL" id="SMP69678.1"/>
    </source>
</evidence>
<dbReference type="RefSeq" id="WP_283434220.1">
    <property type="nucleotide sequence ID" value="NZ_FXUG01000012.1"/>
</dbReference>
<evidence type="ECO:0000256" key="1">
    <source>
        <dbReference type="SAM" id="MobiDB-lite"/>
    </source>
</evidence>
<keyword evidence="2" id="KW-1133">Transmembrane helix</keyword>
<feature type="transmembrane region" description="Helical" evidence="2">
    <location>
        <begin position="80"/>
        <end position="104"/>
    </location>
</feature>
<organism evidence="4 5">
    <name type="scientific">Neorhodopirellula lusitana</name>
    <dbReference type="NCBI Taxonomy" id="445327"/>
    <lineage>
        <taxon>Bacteria</taxon>
        <taxon>Pseudomonadati</taxon>
        <taxon>Planctomycetota</taxon>
        <taxon>Planctomycetia</taxon>
        <taxon>Pirellulales</taxon>
        <taxon>Pirellulaceae</taxon>
        <taxon>Neorhodopirellula</taxon>
    </lineage>
</organism>
<accession>A0ABY1QFD0</accession>